<comment type="similarity">
    <text evidence="3 19">Belongs to the CcoP / FixP family.</text>
</comment>
<dbReference type="Gene3D" id="6.10.280.130">
    <property type="match status" value="1"/>
</dbReference>
<dbReference type="PROSITE" id="PS51007">
    <property type="entry name" value="CYTC"/>
    <property type="match status" value="2"/>
</dbReference>
<keyword evidence="16 19" id="KW-0408">Iron</keyword>
<keyword evidence="9 22" id="KW-0812">Transmembrane</keyword>
<evidence type="ECO:0000256" key="12">
    <source>
        <dbReference type="ARBA" id="ARBA00022781"/>
    </source>
</evidence>
<dbReference type="InterPro" id="IPR036909">
    <property type="entry name" value="Cyt_c-like_dom_sf"/>
</dbReference>
<feature type="binding site" description="axial binding residue" evidence="20">
    <location>
        <position position="141"/>
    </location>
    <ligand>
        <name>heme c</name>
        <dbReference type="ChEBI" id="CHEBI:61717"/>
        <label>1</label>
    </ligand>
    <ligandPart>
        <name>Fe</name>
        <dbReference type="ChEBI" id="CHEBI:18248"/>
    </ligandPart>
</feature>
<gene>
    <name evidence="24" type="primary">ccoP</name>
    <name evidence="24" type="ORF">ENJ51_00355</name>
</gene>
<evidence type="ECO:0000256" key="15">
    <source>
        <dbReference type="ARBA" id="ARBA00023002"/>
    </source>
</evidence>
<dbReference type="PANTHER" id="PTHR33751">
    <property type="entry name" value="CBB3-TYPE CYTOCHROME C OXIDASE SUBUNIT FIXP"/>
    <property type="match status" value="1"/>
</dbReference>
<keyword evidence="12 19" id="KW-0375">Hydrogen ion transport</keyword>
<evidence type="ECO:0000256" key="17">
    <source>
        <dbReference type="ARBA" id="ARBA00023065"/>
    </source>
</evidence>
<sequence>MAEKDPITGVETTGHVWDDTLQEFNNPLPRWWLWAFYGTVLFAITYWTIYPSWPIGKSYLKGVGNTITYTTDAGEEVTTHWNTRALLRVEMESGEAAMAQKAQLKKVAAASYADIAKDAEMQAFVQSFGKGIFGDYCAACHQTGGVGVIGAYPNLSDDAWLWGGEVADIENTIKNGRNGNMPAHKGTLAEEEITDLGNYVLSLSGESKDADSAAKGKALFEGKGSCFACHTKEATGMKALGSANLTDQIWTIADVKGVESPEAKLEAVKSVISNGVKRKMPAWKARLNDTQIKVLTAYISSFAAK</sequence>
<dbReference type="PIRSF" id="PIRSF000006">
    <property type="entry name" value="Cbb3-Cox_fixP"/>
    <property type="match status" value="1"/>
</dbReference>
<evidence type="ECO:0000256" key="3">
    <source>
        <dbReference type="ARBA" id="ARBA00006113"/>
    </source>
</evidence>
<dbReference type="Pfam" id="PF14715">
    <property type="entry name" value="FixP_N"/>
    <property type="match status" value="1"/>
</dbReference>
<keyword evidence="6 19" id="KW-0997">Cell inner membrane</keyword>
<dbReference type="EMBL" id="DRMS01000011">
    <property type="protein sequence ID" value="HFC91242.1"/>
    <property type="molecule type" value="Genomic_DNA"/>
</dbReference>
<dbReference type="NCBIfam" id="TIGR00782">
    <property type="entry name" value="ccoP"/>
    <property type="match status" value="1"/>
</dbReference>
<dbReference type="InterPro" id="IPR008168">
    <property type="entry name" value="Cyt_C_IC"/>
</dbReference>
<comment type="subunit">
    <text evidence="19">Component of the cbb3-type cytochrome c oxidase.</text>
</comment>
<dbReference type="SUPFAM" id="SSF46626">
    <property type="entry name" value="Cytochrome c"/>
    <property type="match status" value="2"/>
</dbReference>
<feature type="transmembrane region" description="Helical" evidence="22">
    <location>
        <begin position="31"/>
        <end position="50"/>
    </location>
</feature>
<keyword evidence="8 19" id="KW-0679">Respiratory chain</keyword>
<accession>A0A7V2SXH9</accession>
<comment type="pathway">
    <text evidence="2 19">Energy metabolism; oxidative phosphorylation.</text>
</comment>
<comment type="caution">
    <text evidence="24">The sequence shown here is derived from an EMBL/GenBank/DDBJ whole genome shotgun (WGS) entry which is preliminary data.</text>
</comment>
<dbReference type="Pfam" id="PF13442">
    <property type="entry name" value="Cytochrome_CBB3"/>
    <property type="match status" value="2"/>
</dbReference>
<keyword evidence="7 19" id="KW-0349">Heme</keyword>
<protein>
    <recommendedName>
        <fullName evidence="19">Cbb3-type cytochrome c oxidase subunit</fullName>
    </recommendedName>
</protein>
<evidence type="ECO:0000256" key="8">
    <source>
        <dbReference type="ARBA" id="ARBA00022660"/>
    </source>
</evidence>
<evidence type="ECO:0000256" key="9">
    <source>
        <dbReference type="ARBA" id="ARBA00022692"/>
    </source>
</evidence>
<comment type="subcellular location">
    <subcellularLocation>
        <location evidence="1 19">Cell inner membrane</location>
    </subcellularLocation>
</comment>
<evidence type="ECO:0000313" key="24">
    <source>
        <dbReference type="EMBL" id="HFC91242.1"/>
    </source>
</evidence>
<keyword evidence="4 19" id="KW-0813">Transport</keyword>
<keyword evidence="5 19" id="KW-1003">Cell membrane</keyword>
<evidence type="ECO:0000256" key="22">
    <source>
        <dbReference type="SAM" id="Phobius"/>
    </source>
</evidence>
<dbReference type="InterPro" id="IPR038414">
    <property type="entry name" value="CcoP_N_sf"/>
</dbReference>
<dbReference type="GO" id="GO:0009055">
    <property type="term" value="F:electron transfer activity"/>
    <property type="evidence" value="ECO:0007669"/>
    <property type="project" value="InterPro"/>
</dbReference>
<keyword evidence="13 19" id="KW-0249">Electron transport</keyword>
<evidence type="ECO:0000256" key="18">
    <source>
        <dbReference type="ARBA" id="ARBA00023136"/>
    </source>
</evidence>
<keyword evidence="15 19" id="KW-0560">Oxidoreductase</keyword>
<dbReference type="GO" id="GO:0006119">
    <property type="term" value="P:oxidative phosphorylation"/>
    <property type="evidence" value="ECO:0007669"/>
    <property type="project" value="UniProtKB-UniPathway"/>
</dbReference>
<dbReference type="InterPro" id="IPR009056">
    <property type="entry name" value="Cyt_c-like_dom"/>
</dbReference>
<evidence type="ECO:0000256" key="21">
    <source>
        <dbReference type="PIRSR" id="PIRSR000006-2"/>
    </source>
</evidence>
<keyword evidence="14 22" id="KW-1133">Transmembrane helix</keyword>
<evidence type="ECO:0000256" key="6">
    <source>
        <dbReference type="ARBA" id="ARBA00022519"/>
    </source>
</evidence>
<evidence type="ECO:0000256" key="14">
    <source>
        <dbReference type="ARBA" id="ARBA00022989"/>
    </source>
</evidence>
<evidence type="ECO:0000256" key="11">
    <source>
        <dbReference type="ARBA" id="ARBA00022737"/>
    </source>
</evidence>
<dbReference type="GO" id="GO:1902600">
    <property type="term" value="P:proton transmembrane transport"/>
    <property type="evidence" value="ECO:0007669"/>
    <property type="project" value="UniProtKB-KW"/>
</dbReference>
<evidence type="ECO:0000256" key="7">
    <source>
        <dbReference type="ARBA" id="ARBA00022617"/>
    </source>
</evidence>
<dbReference type="AlphaFoldDB" id="A0A7V2SXH9"/>
<dbReference type="Proteomes" id="UP000885750">
    <property type="component" value="Unassembled WGS sequence"/>
</dbReference>
<evidence type="ECO:0000256" key="2">
    <source>
        <dbReference type="ARBA" id="ARBA00004673"/>
    </source>
</evidence>
<evidence type="ECO:0000259" key="23">
    <source>
        <dbReference type="PROSITE" id="PS51007"/>
    </source>
</evidence>
<feature type="binding site" description="axial binding residue" evidence="20">
    <location>
        <position position="280"/>
    </location>
    <ligand>
        <name>heme c</name>
        <dbReference type="ChEBI" id="CHEBI:61717"/>
        <label>1</label>
    </ligand>
    <ligandPart>
        <name>Fe</name>
        <dbReference type="ChEBI" id="CHEBI:18248"/>
    </ligandPart>
</feature>
<evidence type="ECO:0000256" key="19">
    <source>
        <dbReference type="PIRNR" id="PIRNR000006"/>
    </source>
</evidence>
<feature type="domain" description="Cytochrome c" evidence="23">
    <location>
        <begin position="211"/>
        <end position="303"/>
    </location>
</feature>
<keyword evidence="10 19" id="KW-0479">Metal-binding</keyword>
<keyword evidence="18 19" id="KW-0472">Membrane</keyword>
<dbReference type="Gene3D" id="1.10.760.10">
    <property type="entry name" value="Cytochrome c-like domain"/>
    <property type="match status" value="2"/>
</dbReference>
<feature type="binding site" description="covalent" evidence="21">
    <location>
        <position position="229"/>
    </location>
    <ligand>
        <name>heme c</name>
        <dbReference type="ChEBI" id="CHEBI:61717"/>
        <label>2</label>
    </ligand>
</feature>
<dbReference type="GO" id="GO:0020037">
    <property type="term" value="F:heme binding"/>
    <property type="evidence" value="ECO:0007669"/>
    <property type="project" value="InterPro"/>
</dbReference>
<evidence type="ECO:0000256" key="20">
    <source>
        <dbReference type="PIRSR" id="PIRSR000006-1"/>
    </source>
</evidence>
<feature type="binding site" description="covalent" evidence="21">
    <location>
        <position position="140"/>
    </location>
    <ligand>
        <name>heme c</name>
        <dbReference type="ChEBI" id="CHEBI:61717"/>
        <label>1</label>
    </ligand>
</feature>
<dbReference type="InterPro" id="IPR050597">
    <property type="entry name" value="Cytochrome_c_Oxidase_Subunit"/>
</dbReference>
<evidence type="ECO:0000256" key="1">
    <source>
        <dbReference type="ARBA" id="ARBA00004533"/>
    </source>
</evidence>
<keyword evidence="11" id="KW-0677">Repeat</keyword>
<dbReference type="PANTHER" id="PTHR33751:SF1">
    <property type="entry name" value="CBB3-TYPE CYTOCHROME C OXIDASE SUBUNIT FIXP"/>
    <property type="match status" value="1"/>
</dbReference>
<name>A0A7V2SXH9_LEUMU</name>
<dbReference type="InterPro" id="IPR004678">
    <property type="entry name" value="Cyt_c_oxidase_cbb3_su3"/>
</dbReference>
<dbReference type="InterPro" id="IPR032858">
    <property type="entry name" value="CcoP_N"/>
</dbReference>
<organism evidence="24">
    <name type="scientific">Leucothrix mucor</name>
    <dbReference type="NCBI Taxonomy" id="45248"/>
    <lineage>
        <taxon>Bacteria</taxon>
        <taxon>Pseudomonadati</taxon>
        <taxon>Pseudomonadota</taxon>
        <taxon>Gammaproteobacteria</taxon>
        <taxon>Thiotrichales</taxon>
        <taxon>Thiotrichaceae</taxon>
        <taxon>Leucothrix</taxon>
    </lineage>
</organism>
<dbReference type="GO" id="GO:0016491">
    <property type="term" value="F:oxidoreductase activity"/>
    <property type="evidence" value="ECO:0007669"/>
    <property type="project" value="UniProtKB-KW"/>
</dbReference>
<feature type="binding site" description="covalent" evidence="21">
    <location>
        <position position="226"/>
    </location>
    <ligand>
        <name>heme c</name>
        <dbReference type="ChEBI" id="CHEBI:61717"/>
        <label>2</label>
    </ligand>
</feature>
<comment type="function">
    <text evidence="19">C-type cytochrome. Part of the cbb3-type cytochrome c oxidase complex.</text>
</comment>
<feature type="binding site" description="axial binding residue" evidence="20">
    <location>
        <position position="230"/>
    </location>
    <ligand>
        <name>heme c</name>
        <dbReference type="ChEBI" id="CHEBI:61717"/>
        <label>2</label>
    </ligand>
    <ligandPart>
        <name>Fe</name>
        <dbReference type="ChEBI" id="CHEBI:18248"/>
    </ligandPart>
</feature>
<reference evidence="24" key="1">
    <citation type="journal article" date="2020" name="mSystems">
        <title>Genome- and Community-Level Interaction Insights into Carbon Utilization and Element Cycling Functions of Hydrothermarchaeota in Hydrothermal Sediment.</title>
        <authorList>
            <person name="Zhou Z."/>
            <person name="Liu Y."/>
            <person name="Xu W."/>
            <person name="Pan J."/>
            <person name="Luo Z.H."/>
            <person name="Li M."/>
        </authorList>
    </citation>
    <scope>NUCLEOTIDE SEQUENCE [LARGE SCALE GENOMIC DNA]</scope>
    <source>
        <strain evidence="24">HyVt-493</strain>
    </source>
</reference>
<comment type="cofactor">
    <cofactor evidence="19 21">
        <name>heme c</name>
        <dbReference type="ChEBI" id="CHEBI:61717"/>
    </cofactor>
    <text evidence="19 21">Binds 2 heme C groups per subunit.</text>
</comment>
<keyword evidence="17 19" id="KW-0406">Ion transport</keyword>
<proteinExistence type="inferred from homology"/>
<dbReference type="GO" id="GO:0005506">
    <property type="term" value="F:iron ion binding"/>
    <property type="evidence" value="ECO:0007669"/>
    <property type="project" value="InterPro"/>
</dbReference>
<feature type="domain" description="Cytochrome c" evidence="23">
    <location>
        <begin position="124"/>
        <end position="204"/>
    </location>
</feature>
<evidence type="ECO:0000256" key="10">
    <source>
        <dbReference type="ARBA" id="ARBA00022723"/>
    </source>
</evidence>
<feature type="binding site" description="covalent" evidence="21">
    <location>
        <position position="137"/>
    </location>
    <ligand>
        <name>heme c</name>
        <dbReference type="ChEBI" id="CHEBI:61717"/>
        <label>1</label>
    </ligand>
</feature>
<dbReference type="UniPathway" id="UPA00705"/>
<evidence type="ECO:0000256" key="13">
    <source>
        <dbReference type="ARBA" id="ARBA00022982"/>
    </source>
</evidence>
<dbReference type="PRINTS" id="PR00605">
    <property type="entry name" value="CYTCHROMECIC"/>
</dbReference>
<evidence type="ECO:0000256" key="5">
    <source>
        <dbReference type="ARBA" id="ARBA00022475"/>
    </source>
</evidence>
<dbReference type="GO" id="GO:0005886">
    <property type="term" value="C:plasma membrane"/>
    <property type="evidence" value="ECO:0007669"/>
    <property type="project" value="UniProtKB-SubCell"/>
</dbReference>
<evidence type="ECO:0000256" key="4">
    <source>
        <dbReference type="ARBA" id="ARBA00022448"/>
    </source>
</evidence>
<feature type="binding site" description="axial binding residue" evidence="20">
    <location>
        <position position="181"/>
    </location>
    <ligand>
        <name>heme c</name>
        <dbReference type="ChEBI" id="CHEBI:61717"/>
        <label>2</label>
    </ligand>
    <ligandPart>
        <name>Fe</name>
        <dbReference type="ChEBI" id="CHEBI:18248"/>
    </ligandPart>
</feature>
<evidence type="ECO:0000256" key="16">
    <source>
        <dbReference type="ARBA" id="ARBA00023004"/>
    </source>
</evidence>